<dbReference type="EMBL" id="KV920759">
    <property type="protein sequence ID" value="OSX68302.1"/>
    <property type="molecule type" value="Genomic_DNA"/>
</dbReference>
<evidence type="ECO:0000313" key="2">
    <source>
        <dbReference type="EMBL" id="OSX68302.1"/>
    </source>
</evidence>
<accession>A0A1X6NIB8</accession>
<sequence length="69" mass="7464">MLGQGTSPAAPSGRPCSECRECLRKRNSALQAAAGGSRAPRAILDARRCRHEPPLPQRDERRERGGRAA</sequence>
<evidence type="ECO:0000256" key="1">
    <source>
        <dbReference type="SAM" id="MobiDB-lite"/>
    </source>
</evidence>
<proteinExistence type="predicted"/>
<dbReference type="AlphaFoldDB" id="A0A1X6NIB8"/>
<dbReference type="Proteomes" id="UP000218209">
    <property type="component" value="Unassembled WGS sequence"/>
</dbReference>
<gene>
    <name evidence="2" type="ORF">BU14_3048s0001</name>
</gene>
<protein>
    <submittedName>
        <fullName evidence="2">Uncharacterized protein</fullName>
    </submittedName>
</protein>
<feature type="compositionally biased region" description="Basic and acidic residues" evidence="1">
    <location>
        <begin position="44"/>
        <end position="69"/>
    </location>
</feature>
<reference evidence="2 3" key="1">
    <citation type="submission" date="2017-03" db="EMBL/GenBank/DDBJ databases">
        <title>WGS assembly of Porphyra umbilicalis.</title>
        <authorList>
            <person name="Brawley S.H."/>
            <person name="Blouin N.A."/>
            <person name="Ficko-Blean E."/>
            <person name="Wheeler G.L."/>
            <person name="Lohr M."/>
            <person name="Goodson H.V."/>
            <person name="Jenkins J.W."/>
            <person name="Blaby-Haas C.E."/>
            <person name="Helliwell K.E."/>
            <person name="Chan C."/>
            <person name="Marriage T."/>
            <person name="Bhattacharya D."/>
            <person name="Klein A.S."/>
            <person name="Badis Y."/>
            <person name="Brodie J."/>
            <person name="Cao Y."/>
            <person name="Collen J."/>
            <person name="Dittami S.M."/>
            <person name="Gachon C.M."/>
            <person name="Green B.R."/>
            <person name="Karpowicz S."/>
            <person name="Kim J.W."/>
            <person name="Kudahl U."/>
            <person name="Lin S."/>
            <person name="Michel G."/>
            <person name="Mittag M."/>
            <person name="Olson B.J."/>
            <person name="Pangilinan J."/>
            <person name="Peng Y."/>
            <person name="Qiu H."/>
            <person name="Shu S."/>
            <person name="Singer J.T."/>
            <person name="Smith A.G."/>
            <person name="Sprecher B.N."/>
            <person name="Wagner V."/>
            <person name="Wang W."/>
            <person name="Wang Z.-Y."/>
            <person name="Yan J."/>
            <person name="Yarish C."/>
            <person name="Zoeuner-Riek S."/>
            <person name="Zhuang Y."/>
            <person name="Zou Y."/>
            <person name="Lindquist E.A."/>
            <person name="Grimwood J."/>
            <person name="Barry K."/>
            <person name="Rokhsar D.S."/>
            <person name="Schmutz J."/>
            <person name="Stiller J.W."/>
            <person name="Grossman A.R."/>
            <person name="Prochnik S.E."/>
        </authorList>
    </citation>
    <scope>NUCLEOTIDE SEQUENCE [LARGE SCALE GENOMIC DNA]</scope>
    <source>
        <strain evidence="2">4086291</strain>
    </source>
</reference>
<feature type="region of interest" description="Disordered" evidence="1">
    <location>
        <begin position="30"/>
        <end position="69"/>
    </location>
</feature>
<evidence type="ECO:0000313" key="3">
    <source>
        <dbReference type="Proteomes" id="UP000218209"/>
    </source>
</evidence>
<keyword evidence="3" id="KW-1185">Reference proteome</keyword>
<organism evidence="2 3">
    <name type="scientific">Porphyra umbilicalis</name>
    <name type="common">Purple laver</name>
    <name type="synonym">Red alga</name>
    <dbReference type="NCBI Taxonomy" id="2786"/>
    <lineage>
        <taxon>Eukaryota</taxon>
        <taxon>Rhodophyta</taxon>
        <taxon>Bangiophyceae</taxon>
        <taxon>Bangiales</taxon>
        <taxon>Bangiaceae</taxon>
        <taxon>Porphyra</taxon>
    </lineage>
</organism>
<name>A0A1X6NIB8_PORUM</name>